<reference evidence="1 2" key="1">
    <citation type="journal article" date="2022" name="Hortic Res">
        <title>A haplotype resolved chromosomal level avocado genome allows analysis of novel avocado genes.</title>
        <authorList>
            <person name="Nath O."/>
            <person name="Fletcher S.J."/>
            <person name="Hayward A."/>
            <person name="Shaw L.M."/>
            <person name="Masouleh A.K."/>
            <person name="Furtado A."/>
            <person name="Henry R.J."/>
            <person name="Mitter N."/>
        </authorList>
    </citation>
    <scope>NUCLEOTIDE SEQUENCE [LARGE SCALE GENOMIC DNA]</scope>
    <source>
        <strain evidence="2">cv. Hass</strain>
    </source>
</reference>
<evidence type="ECO:0000313" key="2">
    <source>
        <dbReference type="Proteomes" id="UP001234297"/>
    </source>
</evidence>
<keyword evidence="2" id="KW-1185">Reference proteome</keyword>
<organism evidence="1 2">
    <name type="scientific">Persea americana</name>
    <name type="common">Avocado</name>
    <dbReference type="NCBI Taxonomy" id="3435"/>
    <lineage>
        <taxon>Eukaryota</taxon>
        <taxon>Viridiplantae</taxon>
        <taxon>Streptophyta</taxon>
        <taxon>Embryophyta</taxon>
        <taxon>Tracheophyta</taxon>
        <taxon>Spermatophyta</taxon>
        <taxon>Magnoliopsida</taxon>
        <taxon>Magnoliidae</taxon>
        <taxon>Laurales</taxon>
        <taxon>Lauraceae</taxon>
        <taxon>Persea</taxon>
    </lineage>
</organism>
<sequence length="470" mass="53550">MEFGSMIVHTWKSFRKSWDLELAAMLSPFLVLRGFSEELCKFWILELAAMLSPFPILRIFEKLWLDLAAMFEFELSSRVFHDYGLAAMLSPSSSSYFFRGSSSRTNKGKEPVTDAPRRSTRSSNAVVQQAWEEVQYVERNLEECDSLNRDEMRQRLIALKDEEYYKIMVSNRPWVTDDQSTVPKPTFFFGDAVPDDSTYQRRCFQFSFTVDGEKRTVSTWSSFDRTISIMSLSSTCSKREDPPSWVKRTNVIKTGVFVGGPSGFAKKSPARMDILMLVSGYQGLNHSSVDLRPVGLGIFKGDGSNWVKPFRLCGRFSADSSWKSWTDHILQVGGSIPKEAEIFDAVRAFRQTLVFSDKAFMAMLESFLPQTNTFVVTNGEIGFSLKELSAITGLPILSNLYEEFMPIDGVLEEQSEEFRLLYFQLVAFYDFLKEKEGSKVWCSSWRSDSVLSSNFFDSGESRCLPHLLAG</sequence>
<accession>A0ACC2MUU6</accession>
<dbReference type="Proteomes" id="UP001234297">
    <property type="component" value="Chromosome 1"/>
</dbReference>
<gene>
    <name evidence="1" type="ORF">MRB53_001982</name>
</gene>
<dbReference type="EMBL" id="CM056809">
    <property type="protein sequence ID" value="KAJ8648959.1"/>
    <property type="molecule type" value="Genomic_DNA"/>
</dbReference>
<evidence type="ECO:0000313" key="1">
    <source>
        <dbReference type="EMBL" id="KAJ8648959.1"/>
    </source>
</evidence>
<proteinExistence type="predicted"/>
<name>A0ACC2MUU6_PERAE</name>
<protein>
    <submittedName>
        <fullName evidence="1">Uncharacterized protein</fullName>
    </submittedName>
</protein>
<comment type="caution">
    <text evidence="1">The sequence shown here is derived from an EMBL/GenBank/DDBJ whole genome shotgun (WGS) entry which is preliminary data.</text>
</comment>